<name>A0A803PK54_CANSA</name>
<evidence type="ECO:0008006" key="3">
    <source>
        <dbReference type="Google" id="ProtNLM"/>
    </source>
</evidence>
<proteinExistence type="predicted"/>
<dbReference type="PANTHER" id="PTHR33223">
    <property type="entry name" value="CCHC-TYPE DOMAIN-CONTAINING PROTEIN"/>
    <property type="match status" value="1"/>
</dbReference>
<evidence type="ECO:0000313" key="1">
    <source>
        <dbReference type="EnsemblPlants" id="cds.evm.model.05.1130"/>
    </source>
</evidence>
<organism evidence="1 2">
    <name type="scientific">Cannabis sativa</name>
    <name type="common">Hemp</name>
    <name type="synonym">Marijuana</name>
    <dbReference type="NCBI Taxonomy" id="3483"/>
    <lineage>
        <taxon>Eukaryota</taxon>
        <taxon>Viridiplantae</taxon>
        <taxon>Streptophyta</taxon>
        <taxon>Embryophyta</taxon>
        <taxon>Tracheophyta</taxon>
        <taxon>Spermatophyta</taxon>
        <taxon>Magnoliopsida</taxon>
        <taxon>eudicotyledons</taxon>
        <taxon>Gunneridae</taxon>
        <taxon>Pentapetalae</taxon>
        <taxon>rosids</taxon>
        <taxon>fabids</taxon>
        <taxon>Rosales</taxon>
        <taxon>Cannabaceae</taxon>
        <taxon>Cannabis</taxon>
    </lineage>
</organism>
<accession>A0A803PK54</accession>
<dbReference type="EMBL" id="UZAU01000498">
    <property type="status" value="NOT_ANNOTATED_CDS"/>
    <property type="molecule type" value="Genomic_DNA"/>
</dbReference>
<reference evidence="1" key="2">
    <citation type="submission" date="2021-03" db="UniProtKB">
        <authorList>
            <consortium name="EnsemblPlants"/>
        </authorList>
    </citation>
    <scope>IDENTIFICATION</scope>
</reference>
<keyword evidence="2" id="KW-1185">Reference proteome</keyword>
<dbReference type="AlphaFoldDB" id="A0A803PK54"/>
<dbReference type="Proteomes" id="UP000596661">
    <property type="component" value="Chromosome 5"/>
</dbReference>
<dbReference type="PANTHER" id="PTHR33223:SF10">
    <property type="entry name" value="AMINOTRANSFERASE-LIKE PLANT MOBILE DOMAIN-CONTAINING PROTEIN"/>
    <property type="match status" value="1"/>
</dbReference>
<protein>
    <recommendedName>
        <fullName evidence="3">Retrotransposon gag domain-containing protein</fullName>
    </recommendedName>
</protein>
<dbReference type="Gramene" id="evm.model.05.1130">
    <property type="protein sequence ID" value="cds.evm.model.05.1130"/>
    <property type="gene ID" value="evm.TU.05.1130"/>
</dbReference>
<reference evidence="1" key="1">
    <citation type="submission" date="2018-11" db="EMBL/GenBank/DDBJ databases">
        <authorList>
            <person name="Grassa J C."/>
        </authorList>
    </citation>
    <scope>NUCLEOTIDE SEQUENCE [LARGE SCALE GENOMIC DNA]</scope>
</reference>
<evidence type="ECO:0000313" key="2">
    <source>
        <dbReference type="Proteomes" id="UP000596661"/>
    </source>
</evidence>
<sequence>MFGRRVSVGGLKLRGFEIKVAFGWRPGPNYEHRHRVPDLCKRFNRRQPDLCKHLNQNAPNLHNQLNQNANQQPVDPIQLRVIQLEDKFRKYQDGEYGKLPGYDSDEETEPFHPVILNSEFPRGFKNLHVLHLQYDGTTYLIAHLNNFNTTMRASNVSNNLRCILFPTSLTRAASSWFDKFTNHSITSWEQLLEDFKNQFQAARDR</sequence>
<dbReference type="EnsemblPlants" id="evm.model.05.1130">
    <property type="protein sequence ID" value="cds.evm.model.05.1130"/>
    <property type="gene ID" value="evm.TU.05.1130"/>
</dbReference>